<proteinExistence type="predicted"/>
<dbReference type="AlphaFoldDB" id="E2BGH1"/>
<dbReference type="InParanoid" id="E2BGH1"/>
<name>E2BGH1_HARSA</name>
<dbReference type="OrthoDB" id="5575722at2759"/>
<reference evidence="1 2" key="1">
    <citation type="journal article" date="2010" name="Science">
        <title>Genomic comparison of the ants Camponotus floridanus and Harpegnathos saltator.</title>
        <authorList>
            <person name="Bonasio R."/>
            <person name="Zhang G."/>
            <person name="Ye C."/>
            <person name="Mutti N.S."/>
            <person name="Fang X."/>
            <person name="Qin N."/>
            <person name="Donahue G."/>
            <person name="Yang P."/>
            <person name="Li Q."/>
            <person name="Li C."/>
            <person name="Zhang P."/>
            <person name="Huang Z."/>
            <person name="Berger S.L."/>
            <person name="Reinberg D."/>
            <person name="Wang J."/>
            <person name="Liebig J."/>
        </authorList>
    </citation>
    <scope>NUCLEOTIDE SEQUENCE [LARGE SCALE GENOMIC DNA]</scope>
    <source>
        <strain evidence="1 2">R22 G/1</strain>
    </source>
</reference>
<accession>E2BGH1</accession>
<keyword evidence="2" id="KW-1185">Reference proteome</keyword>
<dbReference type="STRING" id="610380.E2BGH1"/>
<evidence type="ECO:0000313" key="2">
    <source>
        <dbReference type="Proteomes" id="UP000008237"/>
    </source>
</evidence>
<evidence type="ECO:0000313" key="1">
    <source>
        <dbReference type="EMBL" id="EFN85220.1"/>
    </source>
</evidence>
<protein>
    <submittedName>
        <fullName evidence="1">Uncharacterized protein</fullName>
    </submittedName>
</protein>
<dbReference type="EMBL" id="GL448181">
    <property type="protein sequence ID" value="EFN85220.1"/>
    <property type="molecule type" value="Genomic_DNA"/>
</dbReference>
<sequence>MWKLSQLTLRRYIMRNEEEVSFAPMPGYIDDLTKTYLQQSKANINRNIASHHRSCLQMEKAANFALAEEKEELAKIKTKLFDTKQSLTKYIAEASVAISIKQRLADVEDSEVIETNCSMVSLPSTMQANSFIIGNTTGKISHLWDHNLDITARSLFNLSEKPLTTIQCTPTKQSTLQDTIEKTTDVFDRDFKITKPELDELTEVEFVNDNSVIVKQESTSRRRSISDLVERYKKVLETSNCAIMKFQKECMAYETE</sequence>
<organism evidence="2">
    <name type="scientific">Harpegnathos saltator</name>
    <name type="common">Jerdon's jumping ant</name>
    <dbReference type="NCBI Taxonomy" id="610380"/>
    <lineage>
        <taxon>Eukaryota</taxon>
        <taxon>Metazoa</taxon>
        <taxon>Ecdysozoa</taxon>
        <taxon>Arthropoda</taxon>
        <taxon>Hexapoda</taxon>
        <taxon>Insecta</taxon>
        <taxon>Pterygota</taxon>
        <taxon>Neoptera</taxon>
        <taxon>Endopterygota</taxon>
        <taxon>Hymenoptera</taxon>
        <taxon>Apocrita</taxon>
        <taxon>Aculeata</taxon>
        <taxon>Formicoidea</taxon>
        <taxon>Formicidae</taxon>
        <taxon>Ponerinae</taxon>
        <taxon>Ponerini</taxon>
        <taxon>Harpegnathos</taxon>
    </lineage>
</organism>
<gene>
    <name evidence="1" type="ORF">EAI_16695</name>
</gene>
<dbReference type="Proteomes" id="UP000008237">
    <property type="component" value="Unassembled WGS sequence"/>
</dbReference>